<dbReference type="Proteomes" id="UP001483337">
    <property type="component" value="Chromosome"/>
</dbReference>
<reference evidence="1 2" key="1">
    <citation type="submission" date="2024-04" db="EMBL/GenBank/DDBJ databases">
        <title>Okeanomitos corallinicola gen. &amp; sp. nov. (Nostocales, Cyanobacteria), a new toxic marine heterocyst-forming cyanobacterium from a coral reef.</title>
        <authorList>
            <person name="Li H."/>
            <person name="Li R."/>
            <person name="Kang J."/>
            <person name="Hii K.S."/>
            <person name="Mohamed H.F."/>
            <person name="Xu X."/>
            <person name="Luo Z."/>
        </authorList>
    </citation>
    <scope>NUCLEOTIDE SEQUENCE [LARGE SCALE GENOMIC DNA]</scope>
    <source>
        <strain evidence="1 2">TIOX110</strain>
    </source>
</reference>
<protein>
    <submittedName>
        <fullName evidence="1">DUF29 domain-containing protein</fullName>
    </submittedName>
</protein>
<dbReference type="PANTHER" id="PTHR34235:SF3">
    <property type="entry name" value="SLR1203 PROTEIN"/>
    <property type="match status" value="1"/>
</dbReference>
<evidence type="ECO:0000313" key="1">
    <source>
        <dbReference type="EMBL" id="WZB88264.1"/>
    </source>
</evidence>
<gene>
    <name evidence="1" type="ORF">WJM97_00735</name>
</gene>
<dbReference type="RefSeq" id="WP_353931172.1">
    <property type="nucleotide sequence ID" value="NZ_CP150886.1"/>
</dbReference>
<proteinExistence type="predicted"/>
<evidence type="ECO:0000313" key="2">
    <source>
        <dbReference type="Proteomes" id="UP001483337"/>
    </source>
</evidence>
<dbReference type="InterPro" id="IPR002636">
    <property type="entry name" value="DUF29"/>
</dbReference>
<name>A0ABZ2US93_9CYAN</name>
<dbReference type="Pfam" id="PF01724">
    <property type="entry name" value="DUF29"/>
    <property type="match status" value="1"/>
</dbReference>
<sequence>MQTPTKPETQTLYDQDYYLWIKTTINQLRTGQFSAVDLENLLEELETLGRSQKRTIQNLLINLIEYLLKLKYWDQERERNQGHWKGEIRKFRTQIKDYLQDSPSLKPYILEIFDECYQEARKLVSDSSQLSLDTFPLIPIGSLEQILDEDWFPEYRCNHHNKAD</sequence>
<dbReference type="EMBL" id="CP150886">
    <property type="protein sequence ID" value="WZB88264.1"/>
    <property type="molecule type" value="Genomic_DNA"/>
</dbReference>
<organism evidence="1 2">
    <name type="scientific">Okeanomitos corallinicola TIOX110</name>
    <dbReference type="NCBI Taxonomy" id="3133117"/>
    <lineage>
        <taxon>Bacteria</taxon>
        <taxon>Bacillati</taxon>
        <taxon>Cyanobacteriota</taxon>
        <taxon>Cyanophyceae</taxon>
        <taxon>Nostocales</taxon>
        <taxon>Aphanizomenonaceae</taxon>
        <taxon>Okeanomitos</taxon>
    </lineage>
</organism>
<dbReference type="PANTHER" id="PTHR34235">
    <property type="entry name" value="SLR1203 PROTEIN-RELATED"/>
    <property type="match status" value="1"/>
</dbReference>
<dbReference type="Gene3D" id="1.20.1220.20">
    <property type="entry name" value="Uncharcterised protein PF01724"/>
    <property type="match status" value="1"/>
</dbReference>
<accession>A0ABZ2US93</accession>
<keyword evidence="2" id="KW-1185">Reference proteome</keyword>